<comment type="caution">
    <text evidence="7">The sequence shown here is derived from an EMBL/GenBank/DDBJ whole genome shotgun (WGS) entry which is preliminary data.</text>
</comment>
<evidence type="ECO:0000256" key="5">
    <source>
        <dbReference type="ARBA" id="ARBA00023136"/>
    </source>
</evidence>
<evidence type="ECO:0000256" key="6">
    <source>
        <dbReference type="SAM" id="Phobius"/>
    </source>
</evidence>
<dbReference type="Proteomes" id="UP000542342">
    <property type="component" value="Unassembled WGS sequence"/>
</dbReference>
<sequence>MLTLLALACPPLAVWSSEKRSGPTLVNLALTLLLYVPGVIHAWRIVERRLVAHRYERLWQYLERQALVR</sequence>
<evidence type="ECO:0000256" key="3">
    <source>
        <dbReference type="ARBA" id="ARBA00022692"/>
    </source>
</evidence>
<organism evidence="7 8">
    <name type="scientific">Thermogemmata fonticola</name>
    <dbReference type="NCBI Taxonomy" id="2755323"/>
    <lineage>
        <taxon>Bacteria</taxon>
        <taxon>Pseudomonadati</taxon>
        <taxon>Planctomycetota</taxon>
        <taxon>Planctomycetia</taxon>
        <taxon>Gemmatales</taxon>
        <taxon>Gemmataceae</taxon>
        <taxon>Thermogemmata</taxon>
    </lineage>
</organism>
<comment type="similarity">
    <text evidence="2">Belongs to the UPF0057 (PMP3) family.</text>
</comment>
<gene>
    <name evidence="7" type="ORF">H0921_02485</name>
</gene>
<protein>
    <submittedName>
        <fullName evidence="7">YqaE/Pmp3 family membrane protein</fullName>
    </submittedName>
</protein>
<dbReference type="RefSeq" id="WP_194536427.1">
    <property type="nucleotide sequence ID" value="NZ_JACEFB010000001.1"/>
</dbReference>
<dbReference type="AlphaFoldDB" id="A0A7V9AAH6"/>
<keyword evidence="8" id="KW-1185">Reference proteome</keyword>
<accession>A0A7V9AAH6</accession>
<reference evidence="7 8" key="1">
    <citation type="submission" date="2020-07" db="EMBL/GenBank/DDBJ databases">
        <title>Thermogemmata thermophila gen. nov., sp. nov., a novel moderate thermophilic planctomycete from a Kamchatka hot spring.</title>
        <authorList>
            <person name="Elcheninov A.G."/>
            <person name="Podosokorskaya O.A."/>
            <person name="Kovaleva O.L."/>
            <person name="Novikov A."/>
            <person name="Bonch-Osmolovskaya E.A."/>
            <person name="Toshchakov S.V."/>
            <person name="Kublanov I.V."/>
        </authorList>
    </citation>
    <scope>NUCLEOTIDE SEQUENCE [LARGE SCALE GENOMIC DNA]</scope>
    <source>
        <strain evidence="7 8">2918</strain>
    </source>
</reference>
<name>A0A7V9AAH6_9BACT</name>
<evidence type="ECO:0000256" key="4">
    <source>
        <dbReference type="ARBA" id="ARBA00022989"/>
    </source>
</evidence>
<keyword evidence="5 6" id="KW-0472">Membrane</keyword>
<keyword evidence="4 6" id="KW-1133">Transmembrane helix</keyword>
<dbReference type="InterPro" id="IPR000612">
    <property type="entry name" value="PMP3"/>
</dbReference>
<comment type="subcellular location">
    <subcellularLocation>
        <location evidence="1">Membrane</location>
    </subcellularLocation>
</comment>
<keyword evidence="3 6" id="KW-0812">Transmembrane</keyword>
<proteinExistence type="inferred from homology"/>
<dbReference type="GO" id="GO:0016020">
    <property type="term" value="C:membrane"/>
    <property type="evidence" value="ECO:0007669"/>
    <property type="project" value="UniProtKB-SubCell"/>
</dbReference>
<feature type="transmembrane region" description="Helical" evidence="6">
    <location>
        <begin position="26"/>
        <end position="46"/>
    </location>
</feature>
<dbReference type="EMBL" id="JACEFB010000001">
    <property type="protein sequence ID" value="MBA2225023.1"/>
    <property type="molecule type" value="Genomic_DNA"/>
</dbReference>
<evidence type="ECO:0000256" key="2">
    <source>
        <dbReference type="ARBA" id="ARBA00009530"/>
    </source>
</evidence>
<evidence type="ECO:0000313" key="7">
    <source>
        <dbReference type="EMBL" id="MBA2225023.1"/>
    </source>
</evidence>
<evidence type="ECO:0000313" key="8">
    <source>
        <dbReference type="Proteomes" id="UP000542342"/>
    </source>
</evidence>
<dbReference type="Pfam" id="PF01679">
    <property type="entry name" value="Pmp3"/>
    <property type="match status" value="1"/>
</dbReference>
<evidence type="ECO:0000256" key="1">
    <source>
        <dbReference type="ARBA" id="ARBA00004370"/>
    </source>
</evidence>